<reference evidence="1 2" key="1">
    <citation type="submission" date="2019-03" db="EMBL/GenBank/DDBJ databases">
        <title>Lake Tanganyika Metagenome-Assembled Genomes (MAGs).</title>
        <authorList>
            <person name="Tran P."/>
        </authorList>
    </citation>
    <scope>NUCLEOTIDE SEQUENCE [LARGE SCALE GENOMIC DNA]</scope>
    <source>
        <strain evidence="1">K_DeepCast_65m_m2_236</strain>
    </source>
</reference>
<sequence>MLHGLMVRVRATDPELLDRCGLGWLIEPFAESLEAFIRRDDYMMWEALKAVATGLTGDSLACRLAEDLLTDRRWDGMVCEGESVDAPRWEDEVFVAPYKRAGFYDLGLEDEVLVVGQHGVRPLSDDPRVLQLAYAEPAAYIRIRPPDTAARVLV</sequence>
<organism evidence="1 2">
    <name type="scientific">Candidatus Tanganyikabacteria bacterium</name>
    <dbReference type="NCBI Taxonomy" id="2961651"/>
    <lineage>
        <taxon>Bacteria</taxon>
        <taxon>Bacillati</taxon>
        <taxon>Candidatus Sericytochromatia</taxon>
        <taxon>Candidatus Tanganyikabacteria</taxon>
    </lineage>
</organism>
<evidence type="ECO:0000313" key="1">
    <source>
        <dbReference type="EMBL" id="MBM3274166.1"/>
    </source>
</evidence>
<accession>A0A937X1B0</accession>
<evidence type="ECO:0000313" key="2">
    <source>
        <dbReference type="Proteomes" id="UP000703893"/>
    </source>
</evidence>
<name>A0A937X1B0_9BACT</name>
<dbReference type="Proteomes" id="UP000703893">
    <property type="component" value="Unassembled WGS sequence"/>
</dbReference>
<proteinExistence type="predicted"/>
<dbReference type="AlphaFoldDB" id="A0A937X1B0"/>
<gene>
    <name evidence="1" type="ORF">FJZ00_03370</name>
</gene>
<comment type="caution">
    <text evidence="1">The sequence shown here is derived from an EMBL/GenBank/DDBJ whole genome shotgun (WGS) entry which is preliminary data.</text>
</comment>
<protein>
    <submittedName>
        <fullName evidence="1">Uncharacterized protein</fullName>
    </submittedName>
</protein>
<dbReference type="EMBL" id="VGJX01000140">
    <property type="protein sequence ID" value="MBM3274166.1"/>
    <property type="molecule type" value="Genomic_DNA"/>
</dbReference>